<evidence type="ECO:0000256" key="2">
    <source>
        <dbReference type="SAM" id="Phobius"/>
    </source>
</evidence>
<keyword evidence="4" id="KW-1185">Reference proteome</keyword>
<evidence type="ECO:0000313" key="3">
    <source>
        <dbReference type="EMBL" id="TWH72943.1"/>
    </source>
</evidence>
<dbReference type="RefSeq" id="WP_166521051.1">
    <property type="nucleotide sequence ID" value="NZ_ML762498.1"/>
</dbReference>
<accession>A0A562IQE9</accession>
<keyword evidence="2" id="KW-0472">Membrane</keyword>
<evidence type="ECO:0000256" key="1">
    <source>
        <dbReference type="SAM" id="MobiDB-lite"/>
    </source>
</evidence>
<keyword evidence="2" id="KW-0812">Transmembrane</keyword>
<dbReference type="EMBL" id="VLKF01000001">
    <property type="protein sequence ID" value="TWH72943.1"/>
    <property type="molecule type" value="Genomic_DNA"/>
</dbReference>
<dbReference type="Proteomes" id="UP000321490">
    <property type="component" value="Unassembled WGS sequence"/>
</dbReference>
<gene>
    <name evidence="3" type="ORF">JD78_01466</name>
</gene>
<organism evidence="3 4">
    <name type="scientific">Modestobacter roseus</name>
    <dbReference type="NCBI Taxonomy" id="1181884"/>
    <lineage>
        <taxon>Bacteria</taxon>
        <taxon>Bacillati</taxon>
        <taxon>Actinomycetota</taxon>
        <taxon>Actinomycetes</taxon>
        <taxon>Geodermatophilales</taxon>
        <taxon>Geodermatophilaceae</taxon>
        <taxon>Modestobacter</taxon>
    </lineage>
</organism>
<keyword evidence="2" id="KW-1133">Transmembrane helix</keyword>
<feature type="transmembrane region" description="Helical" evidence="2">
    <location>
        <begin position="68"/>
        <end position="89"/>
    </location>
</feature>
<feature type="transmembrane region" description="Helical" evidence="2">
    <location>
        <begin position="170"/>
        <end position="189"/>
    </location>
</feature>
<feature type="transmembrane region" description="Helical" evidence="2">
    <location>
        <begin position="195"/>
        <end position="220"/>
    </location>
</feature>
<name>A0A562IQE9_9ACTN</name>
<feature type="transmembrane region" description="Helical" evidence="2">
    <location>
        <begin position="140"/>
        <end position="158"/>
    </location>
</feature>
<protein>
    <submittedName>
        <fullName evidence="3">Uncharacterized protein DUF998</fullName>
    </submittedName>
</protein>
<comment type="caution">
    <text evidence="3">The sequence shown here is derived from an EMBL/GenBank/DDBJ whole genome shotgun (WGS) entry which is preliminary data.</text>
</comment>
<feature type="region of interest" description="Disordered" evidence="1">
    <location>
        <begin position="1"/>
        <end position="21"/>
    </location>
</feature>
<feature type="transmembrane region" description="Helical" evidence="2">
    <location>
        <begin position="101"/>
        <end position="120"/>
    </location>
</feature>
<feature type="compositionally biased region" description="Low complexity" evidence="1">
    <location>
        <begin position="1"/>
        <end position="11"/>
    </location>
</feature>
<evidence type="ECO:0000313" key="4">
    <source>
        <dbReference type="Proteomes" id="UP000321490"/>
    </source>
</evidence>
<sequence length="240" mass="22979">MTGPATTVASPPTAPPDDRLGAGVRAPAGLPVVHGGVVVAALAGAGTCVVGGDVVDGMLSDAVHRPSGGAWLTLCLAGLGLVALGTAVAARRALPPGSPRALVLGLLALWVTGLAAVAVFPTDLPGVGTTPAGRAHQAAAAIAMLVPVALGQVAAGLAEPRTARALRRAMAAVLGTGAVFLAMHLPVVLTGDTAVAGVGLVERVLLVAVVGTALLAATALSAPGSHGRPAAAAAVEGTPR</sequence>
<proteinExistence type="predicted"/>
<reference evidence="3 4" key="1">
    <citation type="submission" date="2019-07" db="EMBL/GenBank/DDBJ databases">
        <title>R&amp;d 2014.</title>
        <authorList>
            <person name="Klenk H.-P."/>
        </authorList>
    </citation>
    <scope>NUCLEOTIDE SEQUENCE [LARGE SCALE GENOMIC DNA]</scope>
    <source>
        <strain evidence="3 4">DSM 45764</strain>
    </source>
</reference>
<dbReference type="AlphaFoldDB" id="A0A562IQE9"/>